<evidence type="ECO:0000256" key="3">
    <source>
        <dbReference type="ARBA" id="ARBA00022692"/>
    </source>
</evidence>
<feature type="region of interest" description="Disordered" evidence="6">
    <location>
        <begin position="325"/>
        <end position="346"/>
    </location>
</feature>
<keyword evidence="5 7" id="KW-0472">Membrane</keyword>
<feature type="transmembrane region" description="Helical" evidence="7">
    <location>
        <begin position="111"/>
        <end position="128"/>
    </location>
</feature>
<feature type="transmembrane region" description="Helical" evidence="7">
    <location>
        <begin position="159"/>
        <end position="182"/>
    </location>
</feature>
<evidence type="ECO:0000256" key="7">
    <source>
        <dbReference type="SAM" id="Phobius"/>
    </source>
</evidence>
<feature type="transmembrane region" description="Helical" evidence="7">
    <location>
        <begin position="350"/>
        <end position="368"/>
    </location>
</feature>
<feature type="transmembrane region" description="Helical" evidence="7">
    <location>
        <begin position="44"/>
        <end position="73"/>
    </location>
</feature>
<feature type="transmembrane region" description="Helical" evidence="7">
    <location>
        <begin position="265"/>
        <end position="286"/>
    </location>
</feature>
<dbReference type="EMBL" id="JAICBX010000002">
    <property type="protein sequence ID" value="MBW8637749.1"/>
    <property type="molecule type" value="Genomic_DNA"/>
</dbReference>
<protein>
    <submittedName>
        <fullName evidence="8">YihY/virulence factor BrkB family protein</fullName>
    </submittedName>
</protein>
<dbReference type="InterPro" id="IPR017039">
    <property type="entry name" value="Virul_fac_BrkB"/>
</dbReference>
<organism evidence="8 9">
    <name type="scientific">Flavimaribacter sediminis</name>
    <dbReference type="NCBI Taxonomy" id="2865987"/>
    <lineage>
        <taxon>Bacteria</taxon>
        <taxon>Pseudomonadati</taxon>
        <taxon>Pseudomonadota</taxon>
        <taxon>Alphaproteobacteria</taxon>
        <taxon>Hyphomicrobiales</taxon>
        <taxon>Rhizobiaceae</taxon>
        <taxon>Flavimaribacter</taxon>
    </lineage>
</organism>
<dbReference type="GO" id="GO:0005886">
    <property type="term" value="C:plasma membrane"/>
    <property type="evidence" value="ECO:0007669"/>
    <property type="project" value="UniProtKB-SubCell"/>
</dbReference>
<dbReference type="Pfam" id="PF03631">
    <property type="entry name" value="Virul_fac_BrkB"/>
    <property type="match status" value="1"/>
</dbReference>
<evidence type="ECO:0000313" key="9">
    <source>
        <dbReference type="Proteomes" id="UP001196509"/>
    </source>
</evidence>
<dbReference type="Proteomes" id="UP001196509">
    <property type="component" value="Unassembled WGS sequence"/>
</dbReference>
<proteinExistence type="predicted"/>
<evidence type="ECO:0000256" key="1">
    <source>
        <dbReference type="ARBA" id="ARBA00004651"/>
    </source>
</evidence>
<dbReference type="NCBIfam" id="TIGR00765">
    <property type="entry name" value="yihY_not_rbn"/>
    <property type="match status" value="1"/>
</dbReference>
<evidence type="ECO:0000313" key="8">
    <source>
        <dbReference type="EMBL" id="MBW8637749.1"/>
    </source>
</evidence>
<name>A0AAE3D0I8_9HYPH</name>
<evidence type="ECO:0000256" key="5">
    <source>
        <dbReference type="ARBA" id="ARBA00023136"/>
    </source>
</evidence>
<keyword evidence="2" id="KW-1003">Cell membrane</keyword>
<keyword evidence="9" id="KW-1185">Reference proteome</keyword>
<feature type="region of interest" description="Disordered" evidence="6">
    <location>
        <begin position="1"/>
        <end position="21"/>
    </location>
</feature>
<keyword evidence="4 7" id="KW-1133">Transmembrane helix</keyword>
<evidence type="ECO:0000256" key="6">
    <source>
        <dbReference type="SAM" id="MobiDB-lite"/>
    </source>
</evidence>
<feature type="transmembrane region" description="Helical" evidence="7">
    <location>
        <begin position="229"/>
        <end position="253"/>
    </location>
</feature>
<comment type="subcellular location">
    <subcellularLocation>
        <location evidence="1">Cell membrane</location>
        <topology evidence="1">Multi-pass membrane protein</topology>
    </subcellularLocation>
</comment>
<evidence type="ECO:0000256" key="4">
    <source>
        <dbReference type="ARBA" id="ARBA00022989"/>
    </source>
</evidence>
<dbReference type="PANTHER" id="PTHR30213">
    <property type="entry name" value="INNER MEMBRANE PROTEIN YHJD"/>
    <property type="match status" value="1"/>
</dbReference>
<evidence type="ECO:0000256" key="2">
    <source>
        <dbReference type="ARBA" id="ARBA00022475"/>
    </source>
</evidence>
<reference evidence="8" key="1">
    <citation type="submission" date="2021-08" db="EMBL/GenBank/DDBJ databases">
        <title>Hoeflea bacterium WL0058 sp. nov., isolated from the sediment.</title>
        <authorList>
            <person name="Wang L."/>
            <person name="Zhang D."/>
        </authorList>
    </citation>
    <scope>NUCLEOTIDE SEQUENCE</scope>
    <source>
        <strain evidence="8">WL0058</strain>
    </source>
</reference>
<dbReference type="AlphaFoldDB" id="A0AAE3D0I8"/>
<keyword evidence="3 7" id="KW-0812">Transmembrane</keyword>
<comment type="caution">
    <text evidence="8">The sequence shown here is derived from an EMBL/GenBank/DDBJ whole genome shotgun (WGS) entry which is preliminary data.</text>
</comment>
<accession>A0AAE3D0I8</accession>
<sequence length="372" mass="39910">MNSSSTEASHPPRGRTASSPGVIPARGWKDILLRVYSELFEDRLMLIAAGITFYLLLALVPALTALVSIFSLFSDPQSLREFTSFFNGVAPNAALDIIDEQLNRLTSHNESALSFAFVASVGLALWSTNSGMKALFDGVNVAYDETESRSFIKYTLTSMTFTFGLVAGLIASIGLLGLLPLGLEYLGLQRGADLAIRIAGLLALLVLMSISISLLYRWGPSRADAKWKWITPGTIVSMIGITTVSLAFSFYVANFGSYDATYGSLGAIIGFMTWIWISTIVLLVGAELNAEVEHQTLVDSTTGAEQPMGERGAVVADTIGVSANGTTPSHQQFEAPPAAGSRSDGSRKGLSTNQLLFAYLVLGAWWLSSRKK</sequence>
<dbReference type="PANTHER" id="PTHR30213:SF0">
    <property type="entry name" value="UPF0761 MEMBRANE PROTEIN YIHY"/>
    <property type="match status" value="1"/>
</dbReference>
<feature type="transmembrane region" description="Helical" evidence="7">
    <location>
        <begin position="194"/>
        <end position="217"/>
    </location>
</feature>
<gene>
    <name evidence="8" type="ORF">K1W69_11175</name>
</gene>
<dbReference type="RefSeq" id="WP_220228433.1">
    <property type="nucleotide sequence ID" value="NZ_JAICBX010000002.1"/>
</dbReference>